<proteinExistence type="predicted"/>
<dbReference type="Pfam" id="PF00651">
    <property type="entry name" value="BTB"/>
    <property type="match status" value="1"/>
</dbReference>
<dbReference type="Proteomes" id="UP001432322">
    <property type="component" value="Unassembled WGS sequence"/>
</dbReference>
<accession>A0AAV5WG57</accession>
<organism evidence="2 3">
    <name type="scientific">Pristionchus fissidentatus</name>
    <dbReference type="NCBI Taxonomy" id="1538716"/>
    <lineage>
        <taxon>Eukaryota</taxon>
        <taxon>Metazoa</taxon>
        <taxon>Ecdysozoa</taxon>
        <taxon>Nematoda</taxon>
        <taxon>Chromadorea</taxon>
        <taxon>Rhabditida</taxon>
        <taxon>Rhabditina</taxon>
        <taxon>Diplogasteromorpha</taxon>
        <taxon>Diplogasteroidea</taxon>
        <taxon>Neodiplogasteridae</taxon>
        <taxon>Pristionchus</taxon>
    </lineage>
</organism>
<feature type="domain" description="BTB" evidence="1">
    <location>
        <begin position="1"/>
        <end position="57"/>
    </location>
</feature>
<evidence type="ECO:0000259" key="1">
    <source>
        <dbReference type="PROSITE" id="PS50097"/>
    </source>
</evidence>
<name>A0AAV5WG57_9BILA</name>
<evidence type="ECO:0000313" key="2">
    <source>
        <dbReference type="EMBL" id="GMT29856.1"/>
    </source>
</evidence>
<reference evidence="2" key="1">
    <citation type="submission" date="2023-10" db="EMBL/GenBank/DDBJ databases">
        <title>Genome assembly of Pristionchus species.</title>
        <authorList>
            <person name="Yoshida K."/>
            <person name="Sommer R.J."/>
        </authorList>
    </citation>
    <scope>NUCLEOTIDE SEQUENCE</scope>
    <source>
        <strain evidence="2">RS5133</strain>
    </source>
</reference>
<dbReference type="PANTHER" id="PTHR22744:SF14">
    <property type="entry name" value="BTB DOMAIN-CONTAINING PROTEIN-RELATED"/>
    <property type="match status" value="1"/>
</dbReference>
<dbReference type="Gene3D" id="3.30.710.10">
    <property type="entry name" value="Potassium Channel Kv1.1, Chain A"/>
    <property type="match status" value="1"/>
</dbReference>
<dbReference type="SUPFAM" id="SSF54695">
    <property type="entry name" value="POZ domain"/>
    <property type="match status" value="1"/>
</dbReference>
<dbReference type="PANTHER" id="PTHR22744">
    <property type="entry name" value="HELIX LOOP HELIX PROTEIN 21-RELATED"/>
    <property type="match status" value="1"/>
</dbReference>
<gene>
    <name evidence="2" type="ORF">PFISCL1PPCAC_21153</name>
</gene>
<dbReference type="InterPro" id="IPR000210">
    <property type="entry name" value="BTB/POZ_dom"/>
</dbReference>
<sequence length="153" mass="17594">LHVSKQILAQRSTFFEALFFGNFKESKQSEVEIEDVTVKEMLAILNIIYGLRIIQDETVEIVLKLADRFGMAAIQSDVEAFLLRKTSATLNEKLFLADQYRMPLLLDKCMNKLDSQGKIRALRNEDKFDSLSPATVKELFDKLLKLKSCEHHN</sequence>
<feature type="non-terminal residue" evidence="2">
    <location>
        <position position="1"/>
    </location>
</feature>
<dbReference type="CDD" id="cd18186">
    <property type="entry name" value="BTB_POZ_ZBTB_KLHL-like"/>
    <property type="match status" value="1"/>
</dbReference>
<dbReference type="InterPro" id="IPR011333">
    <property type="entry name" value="SKP1/BTB/POZ_sf"/>
</dbReference>
<dbReference type="EMBL" id="BTSY01000005">
    <property type="protein sequence ID" value="GMT29856.1"/>
    <property type="molecule type" value="Genomic_DNA"/>
</dbReference>
<keyword evidence="3" id="KW-1185">Reference proteome</keyword>
<dbReference type="AlphaFoldDB" id="A0AAV5WG57"/>
<comment type="caution">
    <text evidence="2">The sequence shown here is derived from an EMBL/GenBank/DDBJ whole genome shotgun (WGS) entry which is preliminary data.</text>
</comment>
<protein>
    <recommendedName>
        <fullName evidence="1">BTB domain-containing protein</fullName>
    </recommendedName>
</protein>
<dbReference type="SMART" id="SM00225">
    <property type="entry name" value="BTB"/>
    <property type="match status" value="1"/>
</dbReference>
<dbReference type="PROSITE" id="PS50097">
    <property type="entry name" value="BTB"/>
    <property type="match status" value="1"/>
</dbReference>
<evidence type="ECO:0000313" key="3">
    <source>
        <dbReference type="Proteomes" id="UP001432322"/>
    </source>
</evidence>